<accession>A0ABU3XM57</accession>
<evidence type="ECO:0000313" key="3">
    <source>
        <dbReference type="EMBL" id="MDV3438759.1"/>
    </source>
</evidence>
<name>A0ABU3XM57_9GAMM</name>
<evidence type="ECO:0000313" key="2">
    <source>
        <dbReference type="EMBL" id="MDV3438724.1"/>
    </source>
</evidence>
<feature type="transmembrane region" description="Helical" evidence="1">
    <location>
        <begin position="82"/>
        <end position="100"/>
    </location>
</feature>
<keyword evidence="1" id="KW-0812">Transmembrane</keyword>
<dbReference type="EMBL" id="JAWJUL010000012">
    <property type="protein sequence ID" value="MDV3438759.1"/>
    <property type="molecule type" value="Genomic_DNA"/>
</dbReference>
<keyword evidence="4" id="KW-1185">Reference proteome</keyword>
<comment type="caution">
    <text evidence="3">The sequence shown here is derived from an EMBL/GenBank/DDBJ whole genome shotgun (WGS) entry which is preliminary data.</text>
</comment>
<dbReference type="RefSeq" id="WP_317233540.1">
    <property type="nucleotide sequence ID" value="NZ_JAWJUL010000012.1"/>
</dbReference>
<sequence>MTCRQCGAPARDADSGLCPEHFEEQRQAIVGRLKRPKPVAAAPARLQERVPLWVALLLVVLTLVTGISVVGIRTTSGSPEPWTLTAMVCAVPTVLLWRHFMRRYPKTLWPVGFSLAGLALVAVLVNWAYVFVTTPAQPSLVGTQTAKGAEKSSWHAWQACMHIAKNRFLSPSGVKAETYPKRFIEREGGVFAVRGRVDAPNAFGVMLPHMVYCNVTPTQDPNSLYGWMVLDVDLSQL</sequence>
<protein>
    <recommendedName>
        <fullName evidence="5">DUF4190 domain-containing protein</fullName>
    </recommendedName>
</protein>
<proteinExistence type="predicted"/>
<dbReference type="Proteomes" id="UP001273935">
    <property type="component" value="Unassembled WGS sequence"/>
</dbReference>
<dbReference type="EMBL" id="JAWJUL010000012">
    <property type="protein sequence ID" value="MDV3438724.1"/>
    <property type="molecule type" value="Genomic_DNA"/>
</dbReference>
<reference evidence="3 4" key="1">
    <citation type="submission" date="2023-10" db="EMBL/GenBank/DDBJ databases">
        <title>Pseudomonas otitidis isolated from a paediatric patient with cystic fibrosis in Chile.</title>
        <authorList>
            <person name="Amsteins-Romero L."/>
            <person name="Opazo-Capurro A."/>
            <person name="Matus-Kohler M."/>
            <person name="Gonzalez-Rocha G."/>
        </authorList>
    </citation>
    <scope>NUCLEOTIDE SEQUENCE [LARGE SCALE GENOMIC DNA]</scope>
    <source>
        <strain evidence="3 4">P-714</strain>
    </source>
</reference>
<feature type="transmembrane region" description="Helical" evidence="1">
    <location>
        <begin position="50"/>
        <end position="70"/>
    </location>
</feature>
<evidence type="ECO:0000313" key="4">
    <source>
        <dbReference type="Proteomes" id="UP001273935"/>
    </source>
</evidence>
<organism evidence="3 4">
    <name type="scientific">Metapseudomonas otitidis</name>
    <dbReference type="NCBI Taxonomy" id="319939"/>
    <lineage>
        <taxon>Bacteria</taxon>
        <taxon>Pseudomonadati</taxon>
        <taxon>Pseudomonadota</taxon>
        <taxon>Gammaproteobacteria</taxon>
        <taxon>Pseudomonadales</taxon>
        <taxon>Pseudomonadaceae</taxon>
        <taxon>Metapseudomonas</taxon>
    </lineage>
</organism>
<feature type="transmembrane region" description="Helical" evidence="1">
    <location>
        <begin position="107"/>
        <end position="129"/>
    </location>
</feature>
<evidence type="ECO:0008006" key="5">
    <source>
        <dbReference type="Google" id="ProtNLM"/>
    </source>
</evidence>
<keyword evidence="1" id="KW-1133">Transmembrane helix</keyword>
<keyword evidence="1" id="KW-0472">Membrane</keyword>
<evidence type="ECO:0000256" key="1">
    <source>
        <dbReference type="SAM" id="Phobius"/>
    </source>
</evidence>
<gene>
    <name evidence="2" type="ORF">R0G64_04665</name>
    <name evidence="3" type="ORF">R0G64_04840</name>
</gene>